<dbReference type="InterPro" id="IPR023213">
    <property type="entry name" value="CAT-like_dom_sf"/>
</dbReference>
<dbReference type="Gene3D" id="3.30.300.30">
    <property type="match status" value="2"/>
</dbReference>
<dbReference type="Pfam" id="PF00975">
    <property type="entry name" value="Thioesterase"/>
    <property type="match status" value="1"/>
</dbReference>
<dbReference type="SMART" id="SM00824">
    <property type="entry name" value="PKS_TE"/>
    <property type="match status" value="1"/>
</dbReference>
<dbReference type="InterPro" id="IPR006342">
    <property type="entry name" value="FkbM_mtfrase"/>
</dbReference>
<comment type="caution">
    <text evidence="2">The sequence shown here is derived from an EMBL/GenBank/DDBJ whole genome shotgun (WGS) entry which is preliminary data.</text>
</comment>
<dbReference type="InterPro" id="IPR045851">
    <property type="entry name" value="AMP-bd_C_sf"/>
</dbReference>
<proteinExistence type="predicted"/>
<dbReference type="InterPro" id="IPR036736">
    <property type="entry name" value="ACP-like_sf"/>
</dbReference>
<dbReference type="EMBL" id="NFZW01000006">
    <property type="protein sequence ID" value="RFA37808.1"/>
    <property type="molecule type" value="Genomic_DNA"/>
</dbReference>
<dbReference type="InterPro" id="IPR010071">
    <property type="entry name" value="AA_adenyl_dom"/>
</dbReference>
<dbReference type="Gene3D" id="3.40.50.1820">
    <property type="entry name" value="alpha/beta hydrolase"/>
    <property type="match status" value="1"/>
</dbReference>
<dbReference type="GO" id="GO:0031177">
    <property type="term" value="F:phosphopantetheine binding"/>
    <property type="evidence" value="ECO:0007669"/>
    <property type="project" value="TreeGrafter"/>
</dbReference>
<name>A0A3E0WYC3_9GAMM</name>
<dbReference type="SUPFAM" id="SSF53474">
    <property type="entry name" value="alpha/beta-Hydrolases"/>
    <property type="match status" value="1"/>
</dbReference>
<dbReference type="InterPro" id="IPR009081">
    <property type="entry name" value="PP-bd_ACP"/>
</dbReference>
<dbReference type="InterPro" id="IPR029063">
    <property type="entry name" value="SAM-dependent_MTases_sf"/>
</dbReference>
<dbReference type="Proteomes" id="UP000256763">
    <property type="component" value="Unassembled WGS sequence"/>
</dbReference>
<dbReference type="GO" id="GO:0005737">
    <property type="term" value="C:cytoplasm"/>
    <property type="evidence" value="ECO:0007669"/>
    <property type="project" value="TreeGrafter"/>
</dbReference>
<protein>
    <recommendedName>
        <fullName evidence="1">Carrier domain-containing protein</fullName>
    </recommendedName>
</protein>
<feature type="domain" description="Carrier" evidence="1">
    <location>
        <begin position="1242"/>
        <end position="1316"/>
    </location>
</feature>
<evidence type="ECO:0000313" key="3">
    <source>
        <dbReference type="Proteomes" id="UP000256763"/>
    </source>
</evidence>
<dbReference type="Gene3D" id="3.40.50.12780">
    <property type="entry name" value="N-terminal domain of ligase-like"/>
    <property type="match status" value="1"/>
</dbReference>
<dbReference type="SUPFAM" id="SSF47336">
    <property type="entry name" value="ACP-like"/>
    <property type="match status" value="2"/>
</dbReference>
<dbReference type="GO" id="GO:0003824">
    <property type="term" value="F:catalytic activity"/>
    <property type="evidence" value="ECO:0007669"/>
    <property type="project" value="InterPro"/>
</dbReference>
<evidence type="ECO:0000313" key="2">
    <source>
        <dbReference type="EMBL" id="RFA37808.1"/>
    </source>
</evidence>
<dbReference type="NCBIfam" id="TIGR01733">
    <property type="entry name" value="AA-adenyl-dom"/>
    <property type="match status" value="1"/>
</dbReference>
<dbReference type="PANTHER" id="PTHR45527:SF1">
    <property type="entry name" value="FATTY ACID SYNTHASE"/>
    <property type="match status" value="1"/>
</dbReference>
<evidence type="ECO:0000259" key="1">
    <source>
        <dbReference type="PROSITE" id="PS50075"/>
    </source>
</evidence>
<dbReference type="Pfam" id="PF00550">
    <property type="entry name" value="PP-binding"/>
    <property type="match status" value="2"/>
</dbReference>
<keyword evidence="3" id="KW-1185">Reference proteome</keyword>
<dbReference type="GO" id="GO:0044550">
    <property type="term" value="P:secondary metabolite biosynthetic process"/>
    <property type="evidence" value="ECO:0007669"/>
    <property type="project" value="TreeGrafter"/>
</dbReference>
<dbReference type="PROSITE" id="PS50075">
    <property type="entry name" value="CARRIER"/>
    <property type="match status" value="2"/>
</dbReference>
<dbReference type="Pfam" id="PF05050">
    <property type="entry name" value="Methyltransf_21"/>
    <property type="match status" value="1"/>
</dbReference>
<dbReference type="InterPro" id="IPR029058">
    <property type="entry name" value="AB_hydrolase_fold"/>
</dbReference>
<gene>
    <name evidence="2" type="ORF">CAL65_07630</name>
</gene>
<dbReference type="CDD" id="cd05930">
    <property type="entry name" value="A_NRPS"/>
    <property type="match status" value="1"/>
</dbReference>
<feature type="domain" description="Carrier" evidence="1">
    <location>
        <begin position="1167"/>
        <end position="1241"/>
    </location>
</feature>
<dbReference type="Gene3D" id="3.40.50.150">
    <property type="entry name" value="Vaccinia Virus protein VP39"/>
    <property type="match status" value="1"/>
</dbReference>
<reference evidence="3" key="1">
    <citation type="submission" date="2017-05" db="EMBL/GenBank/DDBJ databases">
        <authorList>
            <person name="Sharma S."/>
            <person name="Sidhu C."/>
            <person name="Pinnaka A.K."/>
        </authorList>
    </citation>
    <scope>NUCLEOTIDE SEQUENCE [LARGE SCALE GENOMIC DNA]</scope>
    <source>
        <strain evidence="3">AK93</strain>
    </source>
</reference>
<dbReference type="PROSITE" id="PS00455">
    <property type="entry name" value="AMP_BINDING"/>
    <property type="match status" value="1"/>
</dbReference>
<dbReference type="InterPro" id="IPR042099">
    <property type="entry name" value="ANL_N_sf"/>
</dbReference>
<dbReference type="GO" id="GO:0043041">
    <property type="term" value="P:amino acid activation for nonribosomal peptide biosynthetic process"/>
    <property type="evidence" value="ECO:0007669"/>
    <property type="project" value="TreeGrafter"/>
</dbReference>
<dbReference type="SUPFAM" id="SSF56801">
    <property type="entry name" value="Acetyl-CoA synthetase-like"/>
    <property type="match status" value="1"/>
</dbReference>
<dbReference type="Pfam" id="PF00501">
    <property type="entry name" value="AMP-binding"/>
    <property type="match status" value="1"/>
</dbReference>
<dbReference type="InterPro" id="IPR001031">
    <property type="entry name" value="Thioesterase"/>
</dbReference>
<dbReference type="NCBIfam" id="TIGR01444">
    <property type="entry name" value="fkbM_fam"/>
    <property type="match status" value="1"/>
</dbReference>
<dbReference type="PANTHER" id="PTHR45527">
    <property type="entry name" value="NONRIBOSOMAL PEPTIDE SYNTHETASE"/>
    <property type="match status" value="1"/>
</dbReference>
<dbReference type="SUPFAM" id="SSF53335">
    <property type="entry name" value="S-adenosyl-L-methionine-dependent methyltransferases"/>
    <property type="match status" value="1"/>
</dbReference>
<dbReference type="SUPFAM" id="SSF52777">
    <property type="entry name" value="CoA-dependent acyltransferases"/>
    <property type="match status" value="2"/>
</dbReference>
<accession>A0A3E0WYC3</accession>
<organism evidence="2 3">
    <name type="scientific">Alkalilimnicola ehrlichii</name>
    <dbReference type="NCBI Taxonomy" id="351052"/>
    <lineage>
        <taxon>Bacteria</taxon>
        <taxon>Pseudomonadati</taxon>
        <taxon>Pseudomonadota</taxon>
        <taxon>Gammaproteobacteria</taxon>
        <taxon>Chromatiales</taxon>
        <taxon>Ectothiorhodospiraceae</taxon>
        <taxon>Alkalilimnicola</taxon>
    </lineage>
</organism>
<dbReference type="InterPro" id="IPR001242">
    <property type="entry name" value="Condensation_dom"/>
</dbReference>
<dbReference type="InterPro" id="IPR020845">
    <property type="entry name" value="AMP-binding_CS"/>
</dbReference>
<dbReference type="Gene3D" id="1.10.1200.10">
    <property type="entry name" value="ACP-like"/>
    <property type="match status" value="2"/>
</dbReference>
<dbReference type="Gene3D" id="3.30.559.30">
    <property type="entry name" value="Nonribosomal peptide synthetase, condensation domain"/>
    <property type="match status" value="1"/>
</dbReference>
<sequence length="2066" mass="222199">MVGWTRPPAVSNVRSALDAAVSRHPTFGTRIMPPTVDTAPLQVARGGRVVVTEHDNEDAFEASLAKRFHPSDDTALAIHFLRSEDGIGRLALATPPYVSDVDGLLLLLTEKEPHEDLSYWHFSEWCRGQVIAGTTEVSHDSSVDLLTSPNSARRLMRAVRRIETSAPAALKGTVTTIACLAPYLQAADDGTVQVSLSVDGRLFDEFAAVAGPFRCRVPLRIPHAALQSVDRTGQVVMEAIAAYEEAAQLGALGAHGAPRCLVACIEFGRLAHPFTDADISVRLPEIAQIGVTLLAGPDATSVLVETDLAGVDENAAGRLAGAIATALGTAATGTDAPLAEIAGQQPPDFAPPRFSERNLIDLYADAVSRFAHRTAVIAEGTATRFAELDGHVTALAAALVERGTVGDRVLILADRSLDAIVAMFGVLRAGMVCVPILPDSPDHRVADIARLASATHAVAQLDSIERANRVMPGKVLPALGHPPNLAPSVAPAPTDTAYLLFTSGTTGTPKGVAVAHHSVANLVDALDATIYARTKAPLRISLNAPLAFDASMKQLFQLTRGRTLVVVPQSVRRDPEALAAFVHTEQLNVLDATPTILDAMIEHGFGTSAEGLPERILIGGEPISQSLWDTVASWASCEAWNVYGPTEATVNTLVARIGEKGYVNLGAPLPNMSIAVVDEHGYEVPAGAVGELLISGAGVAQGYIGASAAESAKFIKAPSGGRAYRSGDLVRRLADDSLAFVGRNDDQVKIGGQRLELGEIRHRLEQHPLVQRAAIVLDDRDEGAPRIVAAVTSAGAHAPDDGTLYVDLPNGLRVASVNANETHYQYKEIFEDKIYTDPQLPYPSGAVVFDVGANIGMFTIFVAQHVPEARIYAFEPLTPIRERLARNVAAYAPKTTILPCALASKQGETEFTYYPGYSMMSGRSQDADAGAEMSVIETFLSNSAVKGDENASILRENLDELLQGRFDGETHICELRRLSDVIDELGIERIDLLKIDVQRAELDVLYGIEPRHFSIIRSVALEIHDDPDGSTSGRVQVISELLKDRGFEVRVTQDELLRGTDRWNCVAVRRDGSYSCADAANFSQSLPAATTADSASLHQFLAAHLPAYMLPSPIIVLDDLPMTPQGKLDHTALFARIDAVEAAKARSSRASCGIPNQPEQEIASATASTARKRQTLLQIWRRVLRKPDLRETDNFFHNGGDSIRAIMMQSQARKAGISINLAALNATPTVAGLLAKDEPASADHSAPRHAMLELWRKVLRNPEFDESDNFYLKGGDSIRAIMLQSQARKAGFPFSLKTLNEHPVFTDFCAAVLRSRPPQSEVNIHKLAPTTDGTAWTPSSLQQAMLLATLTRGDARIYHNATVTPVRAPFDAERFSEAVAAMRRAHPVLAARVLIGEAGLTLVFDHRLVYRPVQVEDLSALDEAEADRIVTDAVFRERDRHFAPTEGDLVRFSVFIRAPSRFDVIVAEHHAALDGMSLNAMIAELVHRYQGRSFAPTSDIAVFEALAQNIAETSTSQASATFWRSAFASRPEPEPEPLTVPRGPNDIADMRQVDVCVSYEANAALAAASQQLGASRKALLFALHARALNRLRGPISSLGVVTSLRPEVYGSENAVGMFLNVLPVPVEGTEIAEIAVAFDHFDQKAFAHKAVSQERLREWVGAHALIDSIFNFIQFPEPDAAAGDVYESERRYFAVDAYVPLAIDWDMSGGRLAVGFQYDHNRLDDDFAEALATAIRAEVAGLPSAAHGAGNRIHNILRDFGLEPSDRQQALSAAGLGSLDRLRLAGALKAVARRRLDVVTFMSLRTVGEVLDAIGGARGELRVKLVELSATLAHPHARIIGFPQAGAAASAFDPWCELVSPEVAVHALQAPDPATLASASFETLVTAIAEAVEALTDVPCIFVGSSFGAILAFETALRLTRRPTALFVVGSPAPTLEFEAPTYHLMDDAAIDALLRKMRMATDALPEEALLRAGREALRAMSRLAQSYSPTGAPLVDCNIVSVWPRGDRLVTAEHMQGWQTLAGSEYTAVTVSGGHAVLVEDPERLYAECGIASLVERLLSRTSPA</sequence>
<dbReference type="InterPro" id="IPR000873">
    <property type="entry name" value="AMP-dep_synth/lig_dom"/>
</dbReference>
<dbReference type="Pfam" id="PF00668">
    <property type="entry name" value="Condensation"/>
    <property type="match status" value="1"/>
</dbReference>
<dbReference type="Gene3D" id="3.30.559.10">
    <property type="entry name" value="Chloramphenicol acetyltransferase-like domain"/>
    <property type="match status" value="1"/>
</dbReference>
<dbReference type="InterPro" id="IPR020802">
    <property type="entry name" value="TesA-like"/>
</dbReference>